<feature type="transmembrane region" description="Helical" evidence="12">
    <location>
        <begin position="746"/>
        <end position="765"/>
    </location>
</feature>
<protein>
    <recommendedName>
        <fullName evidence="12">Plasma membrane ATPase</fullName>
        <ecNumber evidence="12">7.1.2.1</ecNumber>
    </recommendedName>
</protein>
<feature type="region of interest" description="Disordered" evidence="13">
    <location>
        <begin position="1113"/>
        <end position="1137"/>
    </location>
</feature>
<dbReference type="SUPFAM" id="SSF81665">
    <property type="entry name" value="Calcium ATPase, transmembrane domain M"/>
    <property type="match status" value="1"/>
</dbReference>
<dbReference type="InterPro" id="IPR006534">
    <property type="entry name" value="P-type_ATPase_IIIA"/>
</dbReference>
<dbReference type="GO" id="GO:0005886">
    <property type="term" value="C:plasma membrane"/>
    <property type="evidence" value="ECO:0007669"/>
    <property type="project" value="UniProtKB-SubCell"/>
</dbReference>
<evidence type="ECO:0000256" key="11">
    <source>
        <dbReference type="ARBA" id="ARBA00023136"/>
    </source>
</evidence>
<dbReference type="VEuPathDB" id="ToxoDB:BESB_030510"/>
<evidence type="ECO:0000256" key="4">
    <source>
        <dbReference type="ARBA" id="ARBA00022692"/>
    </source>
</evidence>
<dbReference type="Gene3D" id="1.20.1110.10">
    <property type="entry name" value="Calcium-transporting ATPase, transmembrane domain"/>
    <property type="match status" value="1"/>
</dbReference>
<dbReference type="CDD" id="cd02076">
    <property type="entry name" value="P-type_ATPase_H"/>
    <property type="match status" value="1"/>
</dbReference>
<dbReference type="KEGG" id="bbes:BESB_030510"/>
<feature type="domain" description="Cation-transporting P-type ATPase N-terminal" evidence="14">
    <location>
        <begin position="110"/>
        <end position="182"/>
    </location>
</feature>
<feature type="transmembrane region" description="Helical" evidence="12">
    <location>
        <begin position="901"/>
        <end position="922"/>
    </location>
</feature>
<evidence type="ECO:0000256" key="7">
    <source>
        <dbReference type="ARBA" id="ARBA00022840"/>
    </source>
</evidence>
<keyword evidence="10 12" id="KW-1133">Transmembrane helix</keyword>
<dbReference type="Pfam" id="PF00690">
    <property type="entry name" value="Cation_ATPase_N"/>
    <property type="match status" value="1"/>
</dbReference>
<keyword evidence="5" id="KW-0479">Metal-binding</keyword>
<feature type="transmembrane region" description="Helical" evidence="12">
    <location>
        <begin position="158"/>
        <end position="176"/>
    </location>
</feature>
<dbReference type="SUPFAM" id="SSF56784">
    <property type="entry name" value="HAD-like"/>
    <property type="match status" value="1"/>
</dbReference>
<dbReference type="NCBIfam" id="TIGR01494">
    <property type="entry name" value="ATPase_P-type"/>
    <property type="match status" value="2"/>
</dbReference>
<dbReference type="Proteomes" id="UP000224006">
    <property type="component" value="Chromosome XIII"/>
</dbReference>
<organism evidence="15 16">
    <name type="scientific">Besnoitia besnoiti</name>
    <name type="common">Apicomplexan protozoan</name>
    <dbReference type="NCBI Taxonomy" id="94643"/>
    <lineage>
        <taxon>Eukaryota</taxon>
        <taxon>Sar</taxon>
        <taxon>Alveolata</taxon>
        <taxon>Apicomplexa</taxon>
        <taxon>Conoidasida</taxon>
        <taxon>Coccidia</taxon>
        <taxon>Eucoccidiorida</taxon>
        <taxon>Eimeriorina</taxon>
        <taxon>Sarcocystidae</taxon>
        <taxon>Besnoitia</taxon>
    </lineage>
</organism>
<dbReference type="InterPro" id="IPR044492">
    <property type="entry name" value="P_typ_ATPase_HD_dom"/>
</dbReference>
<feature type="region of interest" description="Disordered" evidence="13">
    <location>
        <begin position="1"/>
        <end position="105"/>
    </location>
</feature>
<feature type="transmembrane region" description="Helical" evidence="12">
    <location>
        <begin position="942"/>
        <end position="963"/>
    </location>
</feature>
<evidence type="ECO:0000256" key="8">
    <source>
        <dbReference type="ARBA" id="ARBA00022842"/>
    </source>
</evidence>
<feature type="compositionally biased region" description="Basic and acidic residues" evidence="13">
    <location>
        <begin position="94"/>
        <end position="105"/>
    </location>
</feature>
<dbReference type="AlphaFoldDB" id="A0A2A9M6A6"/>
<feature type="transmembrane region" description="Helical" evidence="12">
    <location>
        <begin position="341"/>
        <end position="360"/>
    </location>
</feature>
<evidence type="ECO:0000256" key="9">
    <source>
        <dbReference type="ARBA" id="ARBA00022967"/>
    </source>
</evidence>
<comment type="similarity">
    <text evidence="2 12">Belongs to the cation transport ATPase (P-type) (TC 3.A.3) family. Type IIIA subfamily.</text>
</comment>
<dbReference type="InterPro" id="IPR023214">
    <property type="entry name" value="HAD_sf"/>
</dbReference>
<feature type="compositionally biased region" description="Basic and acidic residues" evidence="13">
    <location>
        <begin position="1"/>
        <end position="13"/>
    </location>
</feature>
<dbReference type="SUPFAM" id="SSF81653">
    <property type="entry name" value="Calcium ATPase, transduction domain A"/>
    <property type="match status" value="1"/>
</dbReference>
<evidence type="ECO:0000256" key="13">
    <source>
        <dbReference type="SAM" id="MobiDB-lite"/>
    </source>
</evidence>
<dbReference type="GO" id="GO:0016887">
    <property type="term" value="F:ATP hydrolysis activity"/>
    <property type="evidence" value="ECO:0007669"/>
    <property type="project" value="InterPro"/>
</dbReference>
<keyword evidence="6 12" id="KW-0547">Nucleotide-binding</keyword>
<evidence type="ECO:0000313" key="15">
    <source>
        <dbReference type="EMBL" id="PFH31177.1"/>
    </source>
</evidence>
<dbReference type="RefSeq" id="XP_029215186.1">
    <property type="nucleotide sequence ID" value="XM_029361719.1"/>
</dbReference>
<dbReference type="PROSITE" id="PS00154">
    <property type="entry name" value="ATPASE_E1_E2"/>
    <property type="match status" value="1"/>
</dbReference>
<evidence type="ECO:0000256" key="3">
    <source>
        <dbReference type="ARBA" id="ARBA00022553"/>
    </source>
</evidence>
<keyword evidence="16" id="KW-1185">Reference proteome</keyword>
<keyword evidence="12" id="KW-0406">Ion transport</keyword>
<dbReference type="GO" id="GO:0046872">
    <property type="term" value="F:metal ion binding"/>
    <property type="evidence" value="ECO:0007669"/>
    <property type="project" value="UniProtKB-KW"/>
</dbReference>
<evidence type="ECO:0000256" key="5">
    <source>
        <dbReference type="ARBA" id="ARBA00022723"/>
    </source>
</evidence>
<dbReference type="EC" id="7.1.2.1" evidence="12"/>
<dbReference type="SFLD" id="SFLDS00003">
    <property type="entry name" value="Haloacid_Dehalogenase"/>
    <property type="match status" value="1"/>
</dbReference>
<gene>
    <name evidence="15" type="ORF">BESB_030510</name>
</gene>
<evidence type="ECO:0000256" key="2">
    <source>
        <dbReference type="ARBA" id="ARBA00008804"/>
    </source>
</evidence>
<dbReference type="InterPro" id="IPR059000">
    <property type="entry name" value="ATPase_P-type_domA"/>
</dbReference>
<dbReference type="InterPro" id="IPR036412">
    <property type="entry name" value="HAD-like_sf"/>
</dbReference>
<evidence type="ECO:0000256" key="6">
    <source>
        <dbReference type="ARBA" id="ARBA00022741"/>
    </source>
</evidence>
<feature type="transmembrane region" description="Helical" evidence="12">
    <location>
        <begin position="809"/>
        <end position="830"/>
    </location>
</feature>
<dbReference type="OrthoDB" id="116380at2759"/>
<evidence type="ECO:0000256" key="1">
    <source>
        <dbReference type="ARBA" id="ARBA00004141"/>
    </source>
</evidence>
<dbReference type="InterPro" id="IPR023299">
    <property type="entry name" value="ATPase_P-typ_cyto_dom_N"/>
</dbReference>
<dbReference type="InterPro" id="IPR018303">
    <property type="entry name" value="ATPase_P-typ_P_site"/>
</dbReference>
<dbReference type="SMART" id="SM00831">
    <property type="entry name" value="Cation_ATPase_N"/>
    <property type="match status" value="1"/>
</dbReference>
<comment type="caution">
    <text evidence="15">The sequence shown here is derived from an EMBL/GenBank/DDBJ whole genome shotgun (WGS) entry which is preliminary data.</text>
</comment>
<comment type="catalytic activity">
    <reaction evidence="12">
        <text>ATP + H2O + H(+)(in) = ADP + phosphate + 2 H(+)(out)</text>
        <dbReference type="Rhea" id="RHEA:20852"/>
        <dbReference type="ChEBI" id="CHEBI:15377"/>
        <dbReference type="ChEBI" id="CHEBI:15378"/>
        <dbReference type="ChEBI" id="CHEBI:30616"/>
        <dbReference type="ChEBI" id="CHEBI:43474"/>
        <dbReference type="ChEBI" id="CHEBI:456216"/>
        <dbReference type="EC" id="7.1.2.1"/>
    </reaction>
</comment>
<accession>A0A2A9M6A6</accession>
<name>A0A2A9M6A6_BESBE</name>
<dbReference type="STRING" id="94643.A0A2A9M6A6"/>
<dbReference type="GO" id="GO:0005524">
    <property type="term" value="F:ATP binding"/>
    <property type="evidence" value="ECO:0007669"/>
    <property type="project" value="UniProtKB-UniRule"/>
</dbReference>
<feature type="compositionally biased region" description="Basic and acidic residues" evidence="13">
    <location>
        <begin position="1121"/>
        <end position="1130"/>
    </location>
</feature>
<keyword evidence="8 12" id="KW-0460">Magnesium</keyword>
<dbReference type="InterPro" id="IPR023298">
    <property type="entry name" value="ATPase_P-typ_TM_dom_sf"/>
</dbReference>
<dbReference type="PRINTS" id="PR00120">
    <property type="entry name" value="HATPASE"/>
</dbReference>
<dbReference type="GO" id="GO:0008553">
    <property type="term" value="F:P-type proton-exporting transporter activity"/>
    <property type="evidence" value="ECO:0007669"/>
    <property type="project" value="UniProtKB-UniRule"/>
</dbReference>
<dbReference type="SFLD" id="SFLDG00002">
    <property type="entry name" value="C1.7:_P-type_atpase_like"/>
    <property type="match status" value="1"/>
</dbReference>
<dbReference type="PRINTS" id="PR00119">
    <property type="entry name" value="CATATPASE"/>
</dbReference>
<reference evidence="15 16" key="1">
    <citation type="submission" date="2017-09" db="EMBL/GenBank/DDBJ databases">
        <title>Genome sequencing of Besnoitia besnoiti strain Bb-Ger1.</title>
        <authorList>
            <person name="Schares G."/>
            <person name="Venepally P."/>
            <person name="Lorenzi H.A."/>
        </authorList>
    </citation>
    <scope>NUCLEOTIDE SEQUENCE [LARGE SCALE GENOMIC DNA]</scope>
    <source>
        <strain evidence="15 16">Bb-Ger1</strain>
    </source>
</reference>
<evidence type="ECO:0000256" key="10">
    <source>
        <dbReference type="ARBA" id="ARBA00022989"/>
    </source>
</evidence>
<dbReference type="GeneID" id="40308103"/>
<dbReference type="Pfam" id="PF00122">
    <property type="entry name" value="E1-E2_ATPase"/>
    <property type="match status" value="1"/>
</dbReference>
<dbReference type="Pfam" id="PF00702">
    <property type="entry name" value="Hydrolase"/>
    <property type="match status" value="1"/>
</dbReference>
<feature type="compositionally biased region" description="Polar residues" evidence="13">
    <location>
        <begin position="33"/>
        <end position="54"/>
    </location>
</feature>
<dbReference type="InterPro" id="IPR001757">
    <property type="entry name" value="P_typ_ATPase"/>
</dbReference>
<dbReference type="SFLD" id="SFLDF00027">
    <property type="entry name" value="p-type_atpase"/>
    <property type="match status" value="1"/>
</dbReference>
<dbReference type="GO" id="GO:0120029">
    <property type="term" value="P:proton export across plasma membrane"/>
    <property type="evidence" value="ECO:0007669"/>
    <property type="project" value="UniProtKB-UniRule"/>
</dbReference>
<feature type="compositionally biased region" description="Basic and acidic residues" evidence="13">
    <location>
        <begin position="70"/>
        <end position="84"/>
    </location>
</feature>
<evidence type="ECO:0000259" key="14">
    <source>
        <dbReference type="SMART" id="SM00831"/>
    </source>
</evidence>
<dbReference type="Gene3D" id="3.40.50.1000">
    <property type="entry name" value="HAD superfamily/HAD-like"/>
    <property type="match status" value="1"/>
</dbReference>
<evidence type="ECO:0000256" key="12">
    <source>
        <dbReference type="RuleBase" id="RU362083"/>
    </source>
</evidence>
<keyword evidence="4 12" id="KW-0812">Transmembrane</keyword>
<dbReference type="NCBIfam" id="TIGR01647">
    <property type="entry name" value="ATPase-IIIA_H"/>
    <property type="match status" value="1"/>
</dbReference>
<keyword evidence="12" id="KW-0813">Transport</keyword>
<dbReference type="EMBL" id="NWUJ01000016">
    <property type="protein sequence ID" value="PFH31177.1"/>
    <property type="molecule type" value="Genomic_DNA"/>
</dbReference>
<proteinExistence type="inferred from homology"/>
<sequence>MADHSSAGDHLLPKVDGQGPTAPAPEPRLAKATTGQPQQPQSAGYQPIPTVSDNSNEDQHAADGVAGEPESEHAYRTQEVKKQENAGSATDTQEAEKKDDEAKKAAQLEAEADKLNQTTVTAVNYDTHGLTTGQVEELRKNYGWNEVHPRQIPEWMKVLKKYLSLVPMILVVAALFAVCVEEENMRDWFSFALLLFLDNLMVWADYIGQRSAHNAIAAVEKLGAPICKVKRDGSWQDRQVRELVPGDIVYLKAGVIMPADGLFVTNGATVTVDESALTGESIPLRKHPGARLLSGSVVQKGEGEMLVTQTGNESFYGKTLALLARAEQPGHLQTVLHRTQLFITFIAACFALFLFFWQSFHPDWKQMIPERRCIIALKRAFILVASVVPAAMPVVTTTVLSVGALTITKQHAAVSRLSAIEEAAGVVILFSDKTGTLTKNQLSLFTEECTVEPGYDEKTMLLYASLCSDTRDPEPIDRTLNGATDMVERAKYKILDYVPFNPVDKRSEATVVAPDGKKFLTTKGAPQVVRDLVCYEDMQLRERLNEMILAKAKRGLRTLGVAVKPLHEGVAPEAARWKLVGYVSLYDPPREDTADTIKKANELGIRVIMITGDQQAIAIETAKQLHIGTNIVGPEIWEEEKQTGKIQGKSLAEFIEGVDGFSGVFPEHKFAIVNAMMDAHKLVAMTGDGVNDAPALKRATVGIAVSGATQAARAAADIILFAPGLKTIITVMSLSRQIFKRVESYIIFRIYTSLIILGMWWGNIVILRYQFPAWILVLLSMINDFVLMSCSHDRVSTSRTPMIWSMMRVIFLSMWLGLLATISIMLYVVFADPSHNVNWWPRWGLPDFHNDWPVPISKHFMSYQTNAGVWLLMTVLIQFSFQSVRTRGVFCSYGVNNQFPALIIIIPQVCAVLVTIFLSVYWKIAWRPAAGPRMVGLDWGQAWVTIFWGLLWFFVMDVTKIGFYKYVWPPVERSPTFKALTAEGPCQQEIENDNIAKKVMRNTINFLRQREADMSKFEDKVEDAFLAAITNFGEVSKKAHARSGRAADKQRQAPALPKGRTATMQITTKDKAAPFHVSIDKKASAAQGDSEEAKAVNTEVGVRIPVNVSEGADALDAAGASEDHDLERGNMKPPTTH</sequence>
<feature type="transmembrane region" description="Helical" evidence="12">
    <location>
        <begin position="771"/>
        <end position="788"/>
    </location>
</feature>
<dbReference type="InterPro" id="IPR004014">
    <property type="entry name" value="ATPase_P-typ_cation-transptr_N"/>
</dbReference>
<dbReference type="Gene3D" id="2.70.150.10">
    <property type="entry name" value="Calcium-transporting ATPase, cytoplasmic transduction domain A"/>
    <property type="match status" value="1"/>
</dbReference>
<feature type="region of interest" description="Disordered" evidence="13">
    <location>
        <begin position="1040"/>
        <end position="1059"/>
    </location>
</feature>
<dbReference type="InterPro" id="IPR008250">
    <property type="entry name" value="ATPase_P-typ_transduc_dom_A_sf"/>
</dbReference>
<dbReference type="FunFam" id="3.40.50.1000:FF:000211">
    <property type="entry name" value="Plasma membrane ATPase"/>
    <property type="match status" value="1"/>
</dbReference>
<dbReference type="PANTHER" id="PTHR42861">
    <property type="entry name" value="CALCIUM-TRANSPORTING ATPASE"/>
    <property type="match status" value="1"/>
</dbReference>
<feature type="transmembrane region" description="Helical" evidence="12">
    <location>
        <begin position="860"/>
        <end position="881"/>
    </location>
</feature>
<evidence type="ECO:0000313" key="16">
    <source>
        <dbReference type="Proteomes" id="UP000224006"/>
    </source>
</evidence>
<feature type="transmembrane region" description="Helical" evidence="12">
    <location>
        <begin position="380"/>
        <end position="407"/>
    </location>
</feature>
<keyword evidence="12" id="KW-0375">Hydrogen ion transport</keyword>
<keyword evidence="9 12" id="KW-1278">Translocase</keyword>
<comment type="subcellular location">
    <subcellularLocation>
        <location evidence="12">Cell membrane</location>
        <topology evidence="12">Multi-pass membrane protein</topology>
    </subcellularLocation>
    <subcellularLocation>
        <location evidence="1">Membrane</location>
        <topology evidence="1">Multi-pass membrane protein</topology>
    </subcellularLocation>
</comment>
<keyword evidence="7 12" id="KW-0067">ATP-binding</keyword>
<keyword evidence="3" id="KW-0597">Phosphoprotein</keyword>
<keyword evidence="11 12" id="KW-0472">Membrane</keyword>
<dbReference type="Gene3D" id="3.40.1110.10">
    <property type="entry name" value="Calcium-transporting ATPase, cytoplasmic domain N"/>
    <property type="match status" value="1"/>
</dbReference>